<reference evidence="2" key="1">
    <citation type="journal article" date="2024" name="Proc. Natl. Acad. Sci. U.S.A.">
        <title>Extraordinary preservation of gene collinearity over three hundred million years revealed in homosporous lycophytes.</title>
        <authorList>
            <person name="Li C."/>
            <person name="Wickell D."/>
            <person name="Kuo L.Y."/>
            <person name="Chen X."/>
            <person name="Nie B."/>
            <person name="Liao X."/>
            <person name="Peng D."/>
            <person name="Ji J."/>
            <person name="Jenkins J."/>
            <person name="Williams M."/>
            <person name="Shu S."/>
            <person name="Plott C."/>
            <person name="Barry K."/>
            <person name="Rajasekar S."/>
            <person name="Grimwood J."/>
            <person name="Han X."/>
            <person name="Sun S."/>
            <person name="Hou Z."/>
            <person name="He W."/>
            <person name="Dai G."/>
            <person name="Sun C."/>
            <person name="Schmutz J."/>
            <person name="Leebens-Mack J.H."/>
            <person name="Li F.W."/>
            <person name="Wang L."/>
        </authorList>
    </citation>
    <scope>NUCLEOTIDE SEQUENCE [LARGE SCALE GENOMIC DNA]</scope>
    <source>
        <strain evidence="2">cv. PW_Plant_1</strain>
    </source>
</reference>
<protein>
    <submittedName>
        <fullName evidence="1">Uncharacterized protein</fullName>
    </submittedName>
</protein>
<gene>
    <name evidence="1" type="ORF">O6H91_03G091400</name>
</gene>
<dbReference type="EMBL" id="CM055094">
    <property type="protein sequence ID" value="KAJ7562978.1"/>
    <property type="molecule type" value="Genomic_DNA"/>
</dbReference>
<organism evidence="1 2">
    <name type="scientific">Diphasiastrum complanatum</name>
    <name type="common">Issler's clubmoss</name>
    <name type="synonym">Lycopodium complanatum</name>
    <dbReference type="NCBI Taxonomy" id="34168"/>
    <lineage>
        <taxon>Eukaryota</taxon>
        <taxon>Viridiplantae</taxon>
        <taxon>Streptophyta</taxon>
        <taxon>Embryophyta</taxon>
        <taxon>Tracheophyta</taxon>
        <taxon>Lycopodiopsida</taxon>
        <taxon>Lycopodiales</taxon>
        <taxon>Lycopodiaceae</taxon>
        <taxon>Lycopodioideae</taxon>
        <taxon>Diphasiastrum</taxon>
    </lineage>
</organism>
<evidence type="ECO:0000313" key="2">
    <source>
        <dbReference type="Proteomes" id="UP001162992"/>
    </source>
</evidence>
<accession>A0ACC2E8M8</accession>
<comment type="caution">
    <text evidence="1">The sequence shown here is derived from an EMBL/GenBank/DDBJ whole genome shotgun (WGS) entry which is preliminary data.</text>
</comment>
<proteinExistence type="predicted"/>
<name>A0ACC2E8M8_DIPCM</name>
<keyword evidence="2" id="KW-1185">Reference proteome</keyword>
<sequence length="490" mass="54074">MECVLSGNQIKSFHRAIVCYARVGTELLVEALPDKLVLRTLNASRSAFLAVTFKSQFFDTLQLSVPAAQCSMLLKSVCTIFRTPASMQRLSIKLPDRDADKVQWTLLCFNGLKKTYWISCNNGTEMQDVAISRRDFPSHLVVKPRDLNRLLANFQSSLQEITLIATESSMTPTDPMTASEAKALELRSYIDPVKENTDGALHTQLWIDPTEELQDYTHTGDAVDVTFSLKELKAFTAFCEGAEADIHMFFEKAGKPILLAPRFGLDDAAHADFDATLVLATMLGTQLRSAENHEQTHDANVNLGFAQSSRRTSEGRSTPRTPVLNVNGVPVSTPGSNQRSDHTVIWSELSGSVARTSRGAHTPNIESVQMHDSGDASEEILLGRQKQQTTTPLHSATVGRIGDPYLSKTNRSATHPTRGGGPADGDPLEFEDPVLQRAEMHKWQSREQHGLRSMVQLTGRNLSNWVSDDTEDEDCTGADDFCVQSTPPRN</sequence>
<evidence type="ECO:0000313" key="1">
    <source>
        <dbReference type="EMBL" id="KAJ7562978.1"/>
    </source>
</evidence>
<dbReference type="Proteomes" id="UP001162992">
    <property type="component" value="Chromosome 3"/>
</dbReference>